<sequence length="96" mass="11278">MGTRKRDCPPVQPFGTFNKQRFAYGARGSNFGGLVRLRLVYLRGFRLGHLWRFGLVRLRGSLWIGFRNNRRSGSFWRRFARCNLVFDAHQRGFPSV</sequence>
<dbReference type="Proteomes" id="UP000036938">
    <property type="component" value="Unassembled WGS sequence"/>
</dbReference>
<reference evidence="1 2" key="1">
    <citation type="journal article" date="2015" name="Int. J. Syst. Evol. Microbiol.">
        <title>Aestuariivita atlantica sp. nov., isolated from deep sea sediment of the Atlantic Ocean.</title>
        <authorList>
            <person name="Li G."/>
            <person name="Lai Q."/>
            <person name="Du Y."/>
            <person name="Liu X."/>
            <person name="Sun F."/>
            <person name="Shao Z."/>
        </authorList>
    </citation>
    <scope>NUCLEOTIDE SEQUENCE [LARGE SCALE GENOMIC DNA]</scope>
    <source>
        <strain evidence="1 2">22II-S11-z3</strain>
    </source>
</reference>
<comment type="caution">
    <text evidence="1">The sequence shown here is derived from an EMBL/GenBank/DDBJ whole genome shotgun (WGS) entry which is preliminary data.</text>
</comment>
<dbReference type="EMBL" id="AQQZ01000002">
    <property type="protein sequence ID" value="KNG94641.1"/>
    <property type="molecule type" value="Genomic_DNA"/>
</dbReference>
<protein>
    <submittedName>
        <fullName evidence="1">Uncharacterized protein</fullName>
    </submittedName>
</protein>
<dbReference type="AlphaFoldDB" id="A0A0L1JSC4"/>
<name>A0A0L1JSC4_9RHOB</name>
<accession>A0A0L1JSC4</accession>
<organism evidence="1 2">
    <name type="scientific">Pseudaestuariivita atlantica</name>
    <dbReference type="NCBI Taxonomy" id="1317121"/>
    <lineage>
        <taxon>Bacteria</taxon>
        <taxon>Pseudomonadati</taxon>
        <taxon>Pseudomonadota</taxon>
        <taxon>Alphaproteobacteria</taxon>
        <taxon>Rhodobacterales</taxon>
        <taxon>Paracoccaceae</taxon>
        <taxon>Pseudaestuariivita</taxon>
    </lineage>
</organism>
<gene>
    <name evidence="1" type="ORF">ATO11_04360</name>
</gene>
<proteinExistence type="predicted"/>
<keyword evidence="2" id="KW-1185">Reference proteome</keyword>
<evidence type="ECO:0000313" key="1">
    <source>
        <dbReference type="EMBL" id="KNG94641.1"/>
    </source>
</evidence>
<evidence type="ECO:0000313" key="2">
    <source>
        <dbReference type="Proteomes" id="UP000036938"/>
    </source>
</evidence>